<name>A0ABN2IAC7_9ACTN</name>
<proteinExistence type="predicted"/>
<dbReference type="Proteomes" id="UP001500618">
    <property type="component" value="Unassembled WGS sequence"/>
</dbReference>
<comment type="caution">
    <text evidence="1">The sequence shown here is derived from an EMBL/GenBank/DDBJ whole genome shotgun (WGS) entry which is preliminary data.</text>
</comment>
<accession>A0ABN2IAC7</accession>
<reference evidence="1 2" key="1">
    <citation type="journal article" date="2019" name="Int. J. Syst. Evol. Microbiol.">
        <title>The Global Catalogue of Microorganisms (GCM) 10K type strain sequencing project: providing services to taxonomists for standard genome sequencing and annotation.</title>
        <authorList>
            <consortium name="The Broad Institute Genomics Platform"/>
            <consortium name="The Broad Institute Genome Sequencing Center for Infectious Disease"/>
            <person name="Wu L."/>
            <person name="Ma J."/>
        </authorList>
    </citation>
    <scope>NUCLEOTIDE SEQUENCE [LARGE SCALE GENOMIC DNA]</scope>
    <source>
        <strain evidence="1 2">JCM 14718</strain>
    </source>
</reference>
<dbReference type="EMBL" id="BAAANY010000023">
    <property type="protein sequence ID" value="GAA1701233.1"/>
    <property type="molecule type" value="Genomic_DNA"/>
</dbReference>
<organism evidence="1 2">
    <name type="scientific">Fodinicola feengrottensis</name>
    <dbReference type="NCBI Taxonomy" id="435914"/>
    <lineage>
        <taxon>Bacteria</taxon>
        <taxon>Bacillati</taxon>
        <taxon>Actinomycetota</taxon>
        <taxon>Actinomycetes</taxon>
        <taxon>Mycobacteriales</taxon>
        <taxon>Fodinicola</taxon>
    </lineage>
</organism>
<keyword evidence="2" id="KW-1185">Reference proteome</keyword>
<gene>
    <name evidence="1" type="ORF">GCM10009765_58480</name>
</gene>
<protein>
    <submittedName>
        <fullName evidence="1">Uncharacterized protein</fullName>
    </submittedName>
</protein>
<sequence>MNIPDYIPMIRKGVGATPKDGGCLVQVAGWLYDGKSWADDVTCVHPVLRSAGIRVNDAVSDGERHRLALMAPRISGSADAVADWSEQDSKVLNVRLAVWCARQALPFVRESDRRVCETAITAAEHWCESPTAAAAAYAANAANAAANAAYAANAAAANAAAAYAANAAAYAAAAAAYAANAAAYAANAAAYAANAKVDLYIGLVDEYDRLTGRVTKQMTREDWNRVRTVMALPEALPIGGSGA</sequence>
<evidence type="ECO:0000313" key="2">
    <source>
        <dbReference type="Proteomes" id="UP001500618"/>
    </source>
</evidence>
<evidence type="ECO:0000313" key="1">
    <source>
        <dbReference type="EMBL" id="GAA1701233.1"/>
    </source>
</evidence>